<keyword evidence="1" id="KW-1133">Transmembrane helix</keyword>
<protein>
    <submittedName>
        <fullName evidence="2">Uncharacterized protein</fullName>
    </submittedName>
</protein>
<evidence type="ECO:0000256" key="1">
    <source>
        <dbReference type="SAM" id="Phobius"/>
    </source>
</evidence>
<feature type="transmembrane region" description="Helical" evidence="1">
    <location>
        <begin position="27"/>
        <end position="49"/>
    </location>
</feature>
<feature type="transmembrane region" description="Helical" evidence="1">
    <location>
        <begin position="69"/>
        <end position="90"/>
    </location>
</feature>
<proteinExistence type="predicted"/>
<name>A0ABS5EAW2_9PROT</name>
<accession>A0ABS5EAW2</accession>
<comment type="caution">
    <text evidence="2">The sequence shown here is derived from an EMBL/GenBank/DDBJ whole genome shotgun (WGS) entry which is preliminary data.</text>
</comment>
<keyword evidence="3" id="KW-1185">Reference proteome</keyword>
<organism evidence="2 3">
    <name type="scientific">Neokomagataea anthophila</name>
    <dbReference type="NCBI Taxonomy" id="2826925"/>
    <lineage>
        <taxon>Bacteria</taxon>
        <taxon>Pseudomonadati</taxon>
        <taxon>Pseudomonadota</taxon>
        <taxon>Alphaproteobacteria</taxon>
        <taxon>Acetobacterales</taxon>
        <taxon>Acetobacteraceae</taxon>
        <taxon>Neokomagataea</taxon>
    </lineage>
</organism>
<keyword evidence="1" id="KW-0472">Membrane</keyword>
<feature type="transmembrane region" description="Helical" evidence="1">
    <location>
        <begin position="102"/>
        <end position="129"/>
    </location>
</feature>
<sequence>MKWLKVVDEKIGSIIVKYNSSFVYFVYSLYILRFFTIISVFIGFFVSLLMKRNSQGVAIHHVERLLNLFYIDVIITCSMLGLFGVCYCIAPPSEPGMWELVYILPVGIFLAWNVVLLISLVNGVCAFAARQSEHPLGMRTVRF</sequence>
<keyword evidence="1" id="KW-0812">Transmembrane</keyword>
<dbReference type="RefSeq" id="WP_211683283.1">
    <property type="nucleotide sequence ID" value="NZ_JAGRQH010000013.1"/>
</dbReference>
<reference evidence="2 3" key="1">
    <citation type="submission" date="2021-04" db="EMBL/GenBank/DDBJ databases">
        <title>The complete genome sequence of Neokomagataea sp. TBRC 2177.</title>
        <authorList>
            <person name="Charoenyingcharoen P."/>
            <person name="Yukphan P."/>
        </authorList>
    </citation>
    <scope>NUCLEOTIDE SEQUENCE [LARGE SCALE GENOMIC DNA]</scope>
    <source>
        <strain evidence="2 3">TBRC 2177</strain>
    </source>
</reference>
<evidence type="ECO:0000313" key="3">
    <source>
        <dbReference type="Proteomes" id="UP000677812"/>
    </source>
</evidence>
<gene>
    <name evidence="2" type="ORF">KB213_11520</name>
</gene>
<dbReference type="Proteomes" id="UP000677812">
    <property type="component" value="Unassembled WGS sequence"/>
</dbReference>
<dbReference type="EMBL" id="JAGRQH010000013">
    <property type="protein sequence ID" value="MBR0560678.1"/>
    <property type="molecule type" value="Genomic_DNA"/>
</dbReference>
<evidence type="ECO:0000313" key="2">
    <source>
        <dbReference type="EMBL" id="MBR0560678.1"/>
    </source>
</evidence>